<dbReference type="AlphaFoldDB" id="A0A167LSD9"/>
<accession>A0A167LSD9</accession>
<reference evidence="2 3" key="1">
    <citation type="journal article" date="2016" name="Genome Biol. Evol.">
        <title>Divergent and convergent evolution of fungal pathogenicity.</title>
        <authorList>
            <person name="Shang Y."/>
            <person name="Xiao G."/>
            <person name="Zheng P."/>
            <person name="Cen K."/>
            <person name="Zhan S."/>
            <person name="Wang C."/>
        </authorList>
    </citation>
    <scope>NUCLEOTIDE SEQUENCE [LARGE SCALE GENOMIC DNA]</scope>
    <source>
        <strain evidence="2 3">RCEF 264</strain>
    </source>
</reference>
<keyword evidence="3" id="KW-1185">Reference proteome</keyword>
<gene>
    <name evidence="2" type="ORF">SPI_09371</name>
</gene>
<feature type="region of interest" description="Disordered" evidence="1">
    <location>
        <begin position="213"/>
        <end position="244"/>
    </location>
</feature>
<evidence type="ECO:0000256" key="1">
    <source>
        <dbReference type="SAM" id="MobiDB-lite"/>
    </source>
</evidence>
<evidence type="ECO:0000313" key="3">
    <source>
        <dbReference type="Proteomes" id="UP000076874"/>
    </source>
</evidence>
<feature type="region of interest" description="Disordered" evidence="1">
    <location>
        <begin position="783"/>
        <end position="821"/>
    </location>
</feature>
<protein>
    <recommendedName>
        <fullName evidence="4">PH domain-containing protein</fullName>
    </recommendedName>
</protein>
<dbReference type="STRING" id="1081102.A0A167LSD9"/>
<comment type="caution">
    <text evidence="2">The sequence shown here is derived from an EMBL/GenBank/DDBJ whole genome shotgun (WGS) entry which is preliminary data.</text>
</comment>
<dbReference type="Proteomes" id="UP000076874">
    <property type="component" value="Unassembled WGS sequence"/>
</dbReference>
<proteinExistence type="predicted"/>
<organism evidence="2 3">
    <name type="scientific">Niveomyces insectorum RCEF 264</name>
    <dbReference type="NCBI Taxonomy" id="1081102"/>
    <lineage>
        <taxon>Eukaryota</taxon>
        <taxon>Fungi</taxon>
        <taxon>Dikarya</taxon>
        <taxon>Ascomycota</taxon>
        <taxon>Pezizomycotina</taxon>
        <taxon>Sordariomycetes</taxon>
        <taxon>Hypocreomycetidae</taxon>
        <taxon>Hypocreales</taxon>
        <taxon>Cordycipitaceae</taxon>
        <taxon>Niveomyces</taxon>
    </lineage>
</organism>
<evidence type="ECO:0008006" key="4">
    <source>
        <dbReference type="Google" id="ProtNLM"/>
    </source>
</evidence>
<dbReference type="OrthoDB" id="5227693at2759"/>
<sequence>MADPLSITASVAGVAALGYSIAKGLYQIADDMSVAGLEVRVYANEIDSFAKLLLNVQSTVDGLTCSAAEIAKIKTHIKEILDNCDRILKPLHEVQEGLLPLLQRFRDSPSKMLQVALRIRWTFISKGKVLFYRELLQRQHQMLDTHLARATLVSVQSAMRTNPQLMETSKLLHASLENSVSALTFTISGPTAAQAQGQAQLLLGYASEAGPGQWQAGGGGSGTHSSADGLPVRPRSSQGVASPATTSTALVVVSSSHFGPDPGPALTHLTEQEAQNVLNATNLDIDDQTMTNMEKILDDTEDAEHKAVRMAADTLSNASSVSSSGSGAGLFAAAPGPEKRLSSSAALARCGSEVMGRWSVATKRVYKASRMRFELFFETPVFFVCPASNKRGPLPNAAIWIVDGTDRSVEQTRSLPSGGSILVQANRPSRVLLMSPQDVEMSTWLRLLQECQLMERDSRVWADEQYRRNEPGPVCNFGTHTLCVALQAKRRSWDAVPASISRPYATTTISHIVEIAAMLGIYWKEFDRSAGKYRAEGNGYILEGSHVSDLGILFTFQVCGRRQFAEDRIIPVDECKELAFGLVPTIFRDMQDLQRPAFATDNTHNLSVLSLGSRNELADTLVSFGCNTHTSNCLRDETKRHGHLFPLAFEITGMLGRTLHIKDSFFRSLPNPTFYRWNKRYFSMRKMLEGYDSQIRALPQHIEQIISLHQLSENINGLLRNKTQRDHQDKLGHAKGGTIYRPLLEGLHDALDVCDVYLKRVNRLVVELVLREHIQELLRMVNNEGPYGSTTQDDGTAGAREAEPISQVGQAGDTGKTGSHLRFDDLMTASPEERQDKLMQIYFRSLLPRVAEQASVAVRQADESENDDENDAGTRAEATTVWCTLVFRMLCWLLLHDFHEMDVQVPKSELLGSRQVVYIV</sequence>
<name>A0A167LSD9_9HYPO</name>
<evidence type="ECO:0000313" key="2">
    <source>
        <dbReference type="EMBL" id="OAA53443.1"/>
    </source>
</evidence>
<dbReference type="EMBL" id="AZHD01000029">
    <property type="protein sequence ID" value="OAA53443.1"/>
    <property type="molecule type" value="Genomic_DNA"/>
</dbReference>